<proteinExistence type="predicted"/>
<dbReference type="InterPro" id="IPR001283">
    <property type="entry name" value="CRISP-related"/>
</dbReference>
<feature type="chain" id="PRO_5012136015" description="SCP domain-containing protein" evidence="2">
    <location>
        <begin position="16"/>
        <end position="284"/>
    </location>
</feature>
<dbReference type="InterPro" id="IPR014044">
    <property type="entry name" value="CAP_dom"/>
</dbReference>
<feature type="signal peptide" evidence="2">
    <location>
        <begin position="1"/>
        <end position="15"/>
    </location>
</feature>
<dbReference type="EMBL" id="KN847343">
    <property type="protein sequence ID" value="KIW37606.1"/>
    <property type="molecule type" value="Genomic_DNA"/>
</dbReference>
<dbReference type="PANTHER" id="PTHR10334">
    <property type="entry name" value="CYSTEINE-RICH SECRETORY PROTEIN-RELATED"/>
    <property type="match status" value="1"/>
</dbReference>
<dbReference type="PROSITE" id="PS01009">
    <property type="entry name" value="CRISP_1"/>
    <property type="match status" value="1"/>
</dbReference>
<evidence type="ECO:0000256" key="1">
    <source>
        <dbReference type="SAM" id="MobiDB-lite"/>
    </source>
</evidence>
<dbReference type="RefSeq" id="XP_016257822.1">
    <property type="nucleotide sequence ID" value="XM_016411781.1"/>
</dbReference>
<dbReference type="OrthoDB" id="337038at2759"/>
<protein>
    <recommendedName>
        <fullName evidence="3">SCP domain-containing protein</fullName>
    </recommendedName>
</protein>
<dbReference type="PRINTS" id="PR00837">
    <property type="entry name" value="V5TPXLIKE"/>
</dbReference>
<dbReference type="VEuPathDB" id="FungiDB:PV06_10249"/>
<dbReference type="InterPro" id="IPR035940">
    <property type="entry name" value="CAP_sf"/>
</dbReference>
<dbReference type="STRING" id="215243.A0A0D2AB83"/>
<dbReference type="SMART" id="SM00198">
    <property type="entry name" value="SCP"/>
    <property type="match status" value="1"/>
</dbReference>
<name>A0A0D2AB83_9EURO</name>
<keyword evidence="5" id="KW-1185">Reference proteome</keyword>
<dbReference type="Proteomes" id="UP000053342">
    <property type="component" value="Unassembled WGS sequence"/>
</dbReference>
<sequence length="284" mass="29151">MRFPWIFGLLVGAAAQTSVSYSVTATVMATAIVTVTTCPCTIPTTSSILIPGGTITPSSSISSITTTTRTTGNPSSPATSTSASSSSGSGMSSPSSSTSSATSTASGTPIPTYDAYINAILIHHNYHRQNHSAVPLTWSVALAATAQQIAETCVYGHVTNLNGGGYGQNIGAGYPGTPLGMGAFITEGLYNGEVNNYVYYGEEPDLSTLDQWGHFTQVVWKNTAAVGCYTADCSATGLQGVGPNVQPYFTVCNYAPPGNFIGQFAPNVGVPIGLPSIDATYGLS</sequence>
<evidence type="ECO:0000313" key="4">
    <source>
        <dbReference type="EMBL" id="KIW37606.1"/>
    </source>
</evidence>
<evidence type="ECO:0000259" key="3">
    <source>
        <dbReference type="SMART" id="SM00198"/>
    </source>
</evidence>
<dbReference type="GO" id="GO:0005576">
    <property type="term" value="C:extracellular region"/>
    <property type="evidence" value="ECO:0007669"/>
    <property type="project" value="InterPro"/>
</dbReference>
<reference evidence="4 5" key="1">
    <citation type="submission" date="2015-01" db="EMBL/GenBank/DDBJ databases">
        <title>The Genome Sequence of Exophiala oligosperma CBS72588.</title>
        <authorList>
            <consortium name="The Broad Institute Genomics Platform"/>
            <person name="Cuomo C."/>
            <person name="de Hoog S."/>
            <person name="Gorbushina A."/>
            <person name="Stielow B."/>
            <person name="Teixiera M."/>
            <person name="Abouelleil A."/>
            <person name="Chapman S.B."/>
            <person name="Priest M."/>
            <person name="Young S.K."/>
            <person name="Wortman J."/>
            <person name="Nusbaum C."/>
            <person name="Birren B."/>
        </authorList>
    </citation>
    <scope>NUCLEOTIDE SEQUENCE [LARGE SCALE GENOMIC DNA]</scope>
    <source>
        <strain evidence="4 5">CBS 72588</strain>
    </source>
</reference>
<dbReference type="Pfam" id="PF00188">
    <property type="entry name" value="CAP"/>
    <property type="match status" value="1"/>
</dbReference>
<dbReference type="Gene3D" id="3.40.33.10">
    <property type="entry name" value="CAP"/>
    <property type="match status" value="1"/>
</dbReference>
<dbReference type="InterPro" id="IPR018244">
    <property type="entry name" value="Allrgn_V5/Tpx1_CS"/>
</dbReference>
<organism evidence="4 5">
    <name type="scientific">Exophiala oligosperma</name>
    <dbReference type="NCBI Taxonomy" id="215243"/>
    <lineage>
        <taxon>Eukaryota</taxon>
        <taxon>Fungi</taxon>
        <taxon>Dikarya</taxon>
        <taxon>Ascomycota</taxon>
        <taxon>Pezizomycotina</taxon>
        <taxon>Eurotiomycetes</taxon>
        <taxon>Chaetothyriomycetidae</taxon>
        <taxon>Chaetothyriales</taxon>
        <taxon>Herpotrichiellaceae</taxon>
        <taxon>Exophiala</taxon>
    </lineage>
</organism>
<dbReference type="GeneID" id="27362323"/>
<keyword evidence="2" id="KW-0732">Signal</keyword>
<evidence type="ECO:0000313" key="5">
    <source>
        <dbReference type="Proteomes" id="UP000053342"/>
    </source>
</evidence>
<accession>A0A0D2AB83</accession>
<feature type="domain" description="SCP" evidence="3">
    <location>
        <begin position="115"/>
        <end position="262"/>
    </location>
</feature>
<dbReference type="AlphaFoldDB" id="A0A0D2AB83"/>
<dbReference type="SUPFAM" id="SSF55797">
    <property type="entry name" value="PR-1-like"/>
    <property type="match status" value="1"/>
</dbReference>
<evidence type="ECO:0000256" key="2">
    <source>
        <dbReference type="SAM" id="SignalP"/>
    </source>
</evidence>
<gene>
    <name evidence="4" type="ORF">PV06_10249</name>
</gene>
<feature type="region of interest" description="Disordered" evidence="1">
    <location>
        <begin position="60"/>
        <end position="106"/>
    </location>
</feature>
<dbReference type="HOGENOM" id="CLU_035730_5_0_1"/>